<dbReference type="EMBL" id="AP018365">
    <property type="protein sequence ID" value="BBA99299.1"/>
    <property type="molecule type" value="Genomic_DNA"/>
</dbReference>
<reference evidence="2 3" key="2">
    <citation type="journal article" date="2011" name="J. Antibiot.">
        <title>Furaquinocins I and J: novel polyketide isoprenoid hybrid compounds from Streptomyces reveromyceticus SN-593.</title>
        <authorList>
            <person name="Panthee S."/>
            <person name="Takahashi S."/>
            <person name="Takagi H."/>
            <person name="Nogawa T."/>
            <person name="Oowada E."/>
            <person name="Uramoto M."/>
            <person name="Osada H."/>
        </authorList>
    </citation>
    <scope>NUCLEOTIDE SEQUENCE [LARGE SCALE GENOMIC DNA]</scope>
    <source>
        <strain evidence="2 3">SN-593</strain>
    </source>
</reference>
<name>A0A7U3UV18_9ACTN</name>
<accession>A0A7U3UV18</accession>
<dbReference type="AlphaFoldDB" id="A0A7U3UV18"/>
<dbReference type="KEGG" id="arev:RVR_5855"/>
<dbReference type="Proteomes" id="UP000595703">
    <property type="component" value="Chromosome"/>
</dbReference>
<keyword evidence="1" id="KW-0175">Coiled coil</keyword>
<sequence>MAEDLARLLERYETLLAEYSAAVRREHDELGEVKPLAPGAPIPMVSEGWKQAVGAVQEIKPKYEAARDAYREAVRGQ</sequence>
<reference evidence="2 3" key="3">
    <citation type="journal article" date="2011" name="Nat. Chem. Biol.">
        <title>Reveromycin A biosynthesis uses RevG and RevJ for stereospecific spiroacetal formation.</title>
        <authorList>
            <person name="Takahashi S."/>
            <person name="Toyoda A."/>
            <person name="Sekiyama Y."/>
            <person name="Takagi H."/>
            <person name="Nogawa T."/>
            <person name="Uramoto M."/>
            <person name="Suzuki R."/>
            <person name="Koshino H."/>
            <person name="Kumano T."/>
            <person name="Panthee S."/>
            <person name="Dairi T."/>
            <person name="Ishikawa J."/>
            <person name="Ikeda H."/>
            <person name="Sakaki Y."/>
            <person name="Osada H."/>
        </authorList>
    </citation>
    <scope>NUCLEOTIDE SEQUENCE [LARGE SCALE GENOMIC DNA]</scope>
    <source>
        <strain evidence="2 3">SN-593</strain>
    </source>
</reference>
<organism evidence="2 3">
    <name type="scientific">Actinacidiphila reveromycinica</name>
    <dbReference type="NCBI Taxonomy" id="659352"/>
    <lineage>
        <taxon>Bacteria</taxon>
        <taxon>Bacillati</taxon>
        <taxon>Actinomycetota</taxon>
        <taxon>Actinomycetes</taxon>
        <taxon>Kitasatosporales</taxon>
        <taxon>Streptomycetaceae</taxon>
        <taxon>Actinacidiphila</taxon>
    </lineage>
</organism>
<reference evidence="2 3" key="1">
    <citation type="journal article" date="2010" name="J. Bacteriol.">
        <title>Biochemical characterization of a novel indole prenyltransferase from Streptomyces sp. SN-593.</title>
        <authorList>
            <person name="Takahashi S."/>
            <person name="Takagi H."/>
            <person name="Toyoda A."/>
            <person name="Uramoto M."/>
            <person name="Nogawa T."/>
            <person name="Ueki M."/>
            <person name="Sakaki Y."/>
            <person name="Osada H."/>
        </authorList>
    </citation>
    <scope>NUCLEOTIDE SEQUENCE [LARGE SCALE GENOMIC DNA]</scope>
    <source>
        <strain evidence="2 3">SN-593</strain>
    </source>
</reference>
<proteinExistence type="predicted"/>
<feature type="coiled-coil region" evidence="1">
    <location>
        <begin position="2"/>
        <end position="29"/>
    </location>
</feature>
<protein>
    <submittedName>
        <fullName evidence="2">Uncharacterized protein</fullName>
    </submittedName>
</protein>
<gene>
    <name evidence="2" type="ORF">RVR_5855</name>
</gene>
<keyword evidence="3" id="KW-1185">Reference proteome</keyword>
<dbReference type="RefSeq" id="WP_202235314.1">
    <property type="nucleotide sequence ID" value="NZ_AP018365.1"/>
</dbReference>
<reference evidence="2 3" key="4">
    <citation type="journal article" date="2020" name="Sci. Rep.">
        <title>beta-carboline chemical signals induce reveromycin production through a LuxR family regulator in Streptomyces sp. SN-593.</title>
        <authorList>
            <person name="Panthee S."/>
            <person name="Kito N."/>
            <person name="Hayashi T."/>
            <person name="Shimizu T."/>
            <person name="Ishikawa J."/>
            <person name="Hamamoto H."/>
            <person name="Osada H."/>
            <person name="Takahashi S."/>
        </authorList>
    </citation>
    <scope>NUCLEOTIDE SEQUENCE [LARGE SCALE GENOMIC DNA]</scope>
    <source>
        <strain evidence="2 3">SN-593</strain>
    </source>
</reference>
<evidence type="ECO:0000256" key="1">
    <source>
        <dbReference type="SAM" id="Coils"/>
    </source>
</evidence>
<evidence type="ECO:0000313" key="2">
    <source>
        <dbReference type="EMBL" id="BBA99299.1"/>
    </source>
</evidence>
<evidence type="ECO:0000313" key="3">
    <source>
        <dbReference type="Proteomes" id="UP000595703"/>
    </source>
</evidence>